<evidence type="ECO:0000313" key="2">
    <source>
        <dbReference type="Proteomes" id="UP001262889"/>
    </source>
</evidence>
<sequence length="62" mass="7700">MFRIFQQKNKEERLCDKYKELMHRAYKTALYDKEKSDKLNSRAKKILSELKRLNYREIDAWS</sequence>
<reference evidence="1 2" key="1">
    <citation type="submission" date="2023-09" db="EMBL/GenBank/DDBJ databases">
        <authorList>
            <person name="Rey-Velasco X."/>
        </authorList>
    </citation>
    <scope>NUCLEOTIDE SEQUENCE [LARGE SCALE GENOMIC DNA]</scope>
    <source>
        <strain evidence="1 2">F363</strain>
    </source>
</reference>
<keyword evidence="2" id="KW-1185">Reference proteome</keyword>
<name>A0ABU3CDQ9_9FLAO</name>
<dbReference type="NCBIfam" id="NF033487">
    <property type="entry name" value="Lacal_2735_fam"/>
    <property type="match status" value="1"/>
</dbReference>
<dbReference type="RefSeq" id="WP_311536075.1">
    <property type="nucleotide sequence ID" value="NZ_JAVRHQ010000026.1"/>
</dbReference>
<dbReference type="InterPro" id="IPR045493">
    <property type="entry name" value="DUF6435"/>
</dbReference>
<comment type="caution">
    <text evidence="1">The sequence shown here is derived from an EMBL/GenBank/DDBJ whole genome shotgun (WGS) entry which is preliminary data.</text>
</comment>
<gene>
    <name evidence="1" type="ORF">RM553_16590</name>
</gene>
<dbReference type="Proteomes" id="UP001262889">
    <property type="component" value="Unassembled WGS sequence"/>
</dbReference>
<proteinExistence type="predicted"/>
<organism evidence="1 2">
    <name type="scientific">Autumnicola tepida</name>
    <dbReference type="NCBI Taxonomy" id="3075595"/>
    <lineage>
        <taxon>Bacteria</taxon>
        <taxon>Pseudomonadati</taxon>
        <taxon>Bacteroidota</taxon>
        <taxon>Flavobacteriia</taxon>
        <taxon>Flavobacteriales</taxon>
        <taxon>Flavobacteriaceae</taxon>
        <taxon>Autumnicola</taxon>
    </lineage>
</organism>
<protein>
    <submittedName>
        <fullName evidence="1">Lacal_2735 family protein</fullName>
    </submittedName>
</protein>
<dbReference type="EMBL" id="JAVRHQ010000026">
    <property type="protein sequence ID" value="MDT0644459.1"/>
    <property type="molecule type" value="Genomic_DNA"/>
</dbReference>
<accession>A0ABU3CDQ9</accession>
<evidence type="ECO:0000313" key="1">
    <source>
        <dbReference type="EMBL" id="MDT0644459.1"/>
    </source>
</evidence>